<organism evidence="2 3">
    <name type="scientific">Purpureocillium lilacinum</name>
    <name type="common">Paecilomyces lilacinus</name>
    <dbReference type="NCBI Taxonomy" id="33203"/>
    <lineage>
        <taxon>Eukaryota</taxon>
        <taxon>Fungi</taxon>
        <taxon>Dikarya</taxon>
        <taxon>Ascomycota</taxon>
        <taxon>Pezizomycotina</taxon>
        <taxon>Sordariomycetes</taxon>
        <taxon>Hypocreomycetidae</taxon>
        <taxon>Hypocreales</taxon>
        <taxon>Ophiocordycipitaceae</taxon>
        <taxon>Purpureocillium</taxon>
    </lineage>
</organism>
<comment type="caution">
    <text evidence="2">The sequence shown here is derived from an EMBL/GenBank/DDBJ whole genome shotgun (WGS) entry which is preliminary data.</text>
</comment>
<keyword evidence="3" id="KW-1185">Reference proteome</keyword>
<name>A0ABR0BXV0_PURLI</name>
<dbReference type="EMBL" id="JAWRVI010000023">
    <property type="protein sequence ID" value="KAK4088707.1"/>
    <property type="molecule type" value="Genomic_DNA"/>
</dbReference>
<feature type="compositionally biased region" description="Low complexity" evidence="1">
    <location>
        <begin position="15"/>
        <end position="24"/>
    </location>
</feature>
<evidence type="ECO:0000313" key="2">
    <source>
        <dbReference type="EMBL" id="KAK4088707.1"/>
    </source>
</evidence>
<protein>
    <submittedName>
        <fullName evidence="2">Uncharacterized protein</fullName>
    </submittedName>
</protein>
<feature type="region of interest" description="Disordered" evidence="1">
    <location>
        <begin position="1"/>
        <end position="24"/>
    </location>
</feature>
<feature type="region of interest" description="Disordered" evidence="1">
    <location>
        <begin position="147"/>
        <end position="192"/>
    </location>
</feature>
<gene>
    <name evidence="2" type="ORF">Purlil1_6918</name>
</gene>
<feature type="region of interest" description="Disordered" evidence="1">
    <location>
        <begin position="76"/>
        <end position="119"/>
    </location>
</feature>
<reference evidence="2 3" key="1">
    <citation type="journal article" date="2024" name="Microbiol. Resour. Announc.">
        <title>Genome annotations for the ascomycete fungi Trichoderma harzianum, Trichoderma aggressivum, and Purpureocillium lilacinum.</title>
        <authorList>
            <person name="Beijen E.P.W."/>
            <person name="Ohm R.A."/>
        </authorList>
    </citation>
    <scope>NUCLEOTIDE SEQUENCE [LARGE SCALE GENOMIC DNA]</scope>
    <source>
        <strain evidence="2 3">CBS 150709</strain>
    </source>
</reference>
<evidence type="ECO:0000256" key="1">
    <source>
        <dbReference type="SAM" id="MobiDB-lite"/>
    </source>
</evidence>
<dbReference type="Proteomes" id="UP001287286">
    <property type="component" value="Unassembled WGS sequence"/>
</dbReference>
<accession>A0ABR0BXV0</accession>
<evidence type="ECO:0000313" key="3">
    <source>
        <dbReference type="Proteomes" id="UP001287286"/>
    </source>
</evidence>
<sequence length="426" mass="44372">MRACKDEYNQPSLGTTTTTTTTTTTISASSQIQCTTNTRAAGGPPTRPPLLAVGPLGQPITGLRWTPCARLPRLVAGTSSGAAPPRTTDGPPAARAGQTGRPRCNVQHATGSERPLAGSHPSIPFSPCEYCALQYTLCGGIAGPALPSRSPAGSGSDARRPGHGGGRRDRAIASAPGVRSTAGTASRLLRRAGTSAQRAQAWKHAGSRQARLIFYRDVQLLRTYSLHLWPALLHHAAAGACIHRQSSTRPRLGTKVFHHDSAHAIDGTPIHPASAPPRHYPPTHPRAGTLTNYLSSPGCTCTDRDALAAQQARCTRRPIHHCGPLPPCRVGHSPSVPCPDGTSLAPWSFSPLCAISVHVLPPGQRGPSRGTRTLSASLVRDDGSWLLVRGPLPSEGPLSHITAIAAAHPELSTPPSAASVVAAVVS</sequence>
<proteinExistence type="predicted"/>